<dbReference type="OrthoDB" id="309640at2759"/>
<dbReference type="Gene3D" id="3.30.1330.40">
    <property type="entry name" value="RutC-like"/>
    <property type="match status" value="1"/>
</dbReference>
<accession>A0A5N6UCB1</accession>
<evidence type="ECO:0000313" key="1">
    <source>
        <dbReference type="EMBL" id="KAE8156202.1"/>
    </source>
</evidence>
<keyword evidence="2" id="KW-1185">Reference proteome</keyword>
<name>A0A5N6UCB1_ASPTM</name>
<dbReference type="Proteomes" id="UP000326950">
    <property type="component" value="Unassembled WGS sequence"/>
</dbReference>
<dbReference type="GO" id="GO:0005739">
    <property type="term" value="C:mitochondrion"/>
    <property type="evidence" value="ECO:0007669"/>
    <property type="project" value="TreeGrafter"/>
</dbReference>
<dbReference type="SUPFAM" id="SSF55298">
    <property type="entry name" value="YjgF-like"/>
    <property type="match status" value="1"/>
</dbReference>
<dbReference type="PANTHER" id="PTHR11803:SF22">
    <property type="entry name" value="ENDORIBONUCLEASE FAMILY PROTEIN BRT1, PUTATIVE (AFU_ORTHOLOGUE AFUA_5G03780)-RELATED"/>
    <property type="match status" value="1"/>
</dbReference>
<protein>
    <submittedName>
        <fullName evidence="1">Putative L-PSP endoribonuclease family protein Brt1</fullName>
    </submittedName>
</protein>
<sequence length="110" mass="12172">MYCTTISSDAIYCSGAVTLYPETGKIDDGDIKAHTHQCIKNLSHILEAADSDIMKVLMVKVFLSDMDNFAEMNSIYIQYRGDVKPCRTCICGCKTIPLNTNMEIEPLAAV</sequence>
<dbReference type="AlphaFoldDB" id="A0A5N6UCB1"/>
<dbReference type="PANTHER" id="PTHR11803">
    <property type="entry name" value="2-IMINOBUTANOATE/2-IMINOPROPANOATE DEAMINASE RIDA"/>
    <property type="match status" value="1"/>
</dbReference>
<evidence type="ECO:0000313" key="2">
    <source>
        <dbReference type="Proteomes" id="UP000326950"/>
    </source>
</evidence>
<dbReference type="CDD" id="cd00448">
    <property type="entry name" value="YjgF_YER057c_UK114_family"/>
    <property type="match status" value="1"/>
</dbReference>
<dbReference type="InterPro" id="IPR006175">
    <property type="entry name" value="YjgF/YER057c/UK114"/>
</dbReference>
<dbReference type="GO" id="GO:0005829">
    <property type="term" value="C:cytosol"/>
    <property type="evidence" value="ECO:0007669"/>
    <property type="project" value="TreeGrafter"/>
</dbReference>
<dbReference type="EMBL" id="ML738773">
    <property type="protein sequence ID" value="KAE8156202.1"/>
    <property type="molecule type" value="Genomic_DNA"/>
</dbReference>
<gene>
    <name evidence="1" type="ORF">BDV40DRAFT_293724</name>
</gene>
<dbReference type="GO" id="GO:0019239">
    <property type="term" value="F:deaminase activity"/>
    <property type="evidence" value="ECO:0007669"/>
    <property type="project" value="TreeGrafter"/>
</dbReference>
<dbReference type="Pfam" id="PF01042">
    <property type="entry name" value="Ribonuc_L-PSP"/>
    <property type="match status" value="1"/>
</dbReference>
<proteinExistence type="predicted"/>
<reference evidence="1 2" key="1">
    <citation type="submission" date="2019-04" db="EMBL/GenBank/DDBJ databases">
        <title>Friends and foes A comparative genomics study of 23 Aspergillus species from section Flavi.</title>
        <authorList>
            <consortium name="DOE Joint Genome Institute"/>
            <person name="Kjaerbolling I."/>
            <person name="Vesth T."/>
            <person name="Frisvad J.C."/>
            <person name="Nybo J.L."/>
            <person name="Theobald S."/>
            <person name="Kildgaard S."/>
            <person name="Isbrandt T."/>
            <person name="Kuo A."/>
            <person name="Sato A."/>
            <person name="Lyhne E.K."/>
            <person name="Kogle M.E."/>
            <person name="Wiebenga A."/>
            <person name="Kun R.S."/>
            <person name="Lubbers R.J."/>
            <person name="Makela M.R."/>
            <person name="Barry K."/>
            <person name="Chovatia M."/>
            <person name="Clum A."/>
            <person name="Daum C."/>
            <person name="Haridas S."/>
            <person name="He G."/>
            <person name="LaButti K."/>
            <person name="Lipzen A."/>
            <person name="Mondo S."/>
            <person name="Riley R."/>
            <person name="Salamov A."/>
            <person name="Simmons B.A."/>
            <person name="Magnuson J.K."/>
            <person name="Henrissat B."/>
            <person name="Mortensen U.H."/>
            <person name="Larsen T.O."/>
            <person name="Devries R.P."/>
            <person name="Grigoriev I.V."/>
            <person name="Machida M."/>
            <person name="Baker S.E."/>
            <person name="Andersen M.R."/>
        </authorList>
    </citation>
    <scope>NUCLEOTIDE SEQUENCE [LARGE SCALE GENOMIC DNA]</scope>
    <source>
        <strain evidence="1 2">CBS 117626</strain>
    </source>
</reference>
<organism evidence="1 2">
    <name type="scientific">Aspergillus tamarii</name>
    <dbReference type="NCBI Taxonomy" id="41984"/>
    <lineage>
        <taxon>Eukaryota</taxon>
        <taxon>Fungi</taxon>
        <taxon>Dikarya</taxon>
        <taxon>Ascomycota</taxon>
        <taxon>Pezizomycotina</taxon>
        <taxon>Eurotiomycetes</taxon>
        <taxon>Eurotiomycetidae</taxon>
        <taxon>Eurotiales</taxon>
        <taxon>Aspergillaceae</taxon>
        <taxon>Aspergillus</taxon>
        <taxon>Aspergillus subgen. Circumdati</taxon>
    </lineage>
</organism>
<dbReference type="InterPro" id="IPR035959">
    <property type="entry name" value="RutC-like_sf"/>
</dbReference>